<name>A0A0H3EB14_BIFBP</name>
<dbReference type="HOGENOM" id="CLU_043034_1_0_11"/>
<accession>A0A0H3EB14</accession>
<dbReference type="PATRIC" id="fig|702459.3.peg.396"/>
<dbReference type="EMBL" id="CP001840">
    <property type="protein sequence ID" value="ADP35498.1"/>
    <property type="molecule type" value="Genomic_DNA"/>
</dbReference>
<sequence>MRTHFRKRRFRGSSPLERLMILVAIAALLGVVIGLALPKISPSIGEITGEYIASGPAADALNGLQVDDRPDSTGYDRDSFGFRATDDDGDGCDVRDDVLARDLTDVIFSAAKRCQVSSGTLADPYTGKTILFVRGRNTSAAVQIDHVVALANAWQSGARDWTTAQRYRFGNDPYNLLAVDGPANQDKGSASAAYWLPTNGEYRCEYVARQIGVKRHYGLTVTTSEKRSMLAVLRACPAQQIPSQ</sequence>
<dbReference type="KEGG" id="bbp:BBPR_0383"/>
<dbReference type="Pfam" id="PF07510">
    <property type="entry name" value="GmrSD_C"/>
    <property type="match status" value="1"/>
</dbReference>
<dbReference type="Proteomes" id="UP000002312">
    <property type="component" value="Chromosome"/>
</dbReference>
<evidence type="ECO:0000259" key="1">
    <source>
        <dbReference type="Pfam" id="PF07510"/>
    </source>
</evidence>
<protein>
    <submittedName>
        <fullName evidence="2">Conserved hypothetical secreted protein</fullName>
    </submittedName>
</protein>
<dbReference type="PANTHER" id="PTHR24094:SF15">
    <property type="entry name" value="AMP-DEPENDENT SYNTHETASE_LIGASE DOMAIN-CONTAINING PROTEIN-RELATED"/>
    <property type="match status" value="1"/>
</dbReference>
<dbReference type="eggNOG" id="COG2356">
    <property type="taxonomic scope" value="Bacteria"/>
</dbReference>
<dbReference type="OrthoDB" id="5196645at2"/>
<dbReference type="AlphaFoldDB" id="A0A0H3EB14"/>
<dbReference type="InterPro" id="IPR011089">
    <property type="entry name" value="GmrSD_C"/>
</dbReference>
<evidence type="ECO:0000313" key="2">
    <source>
        <dbReference type="EMBL" id="ADP35498.1"/>
    </source>
</evidence>
<dbReference type="PANTHER" id="PTHR24094">
    <property type="entry name" value="SECRETED PROTEIN"/>
    <property type="match status" value="1"/>
</dbReference>
<proteinExistence type="predicted"/>
<organism evidence="2 3">
    <name type="scientific">Bifidobacterium bifidum (strain PRL2010)</name>
    <dbReference type="NCBI Taxonomy" id="702459"/>
    <lineage>
        <taxon>Bacteria</taxon>
        <taxon>Bacillati</taxon>
        <taxon>Actinomycetota</taxon>
        <taxon>Actinomycetes</taxon>
        <taxon>Bifidobacteriales</taxon>
        <taxon>Bifidobacteriaceae</taxon>
        <taxon>Bifidobacterium</taxon>
    </lineage>
</organism>
<gene>
    <name evidence="2" type="ordered locus">BBPR_0383</name>
</gene>
<feature type="domain" description="GmrSD restriction endonucleases C-terminal" evidence="1">
    <location>
        <begin position="94"/>
        <end position="231"/>
    </location>
</feature>
<reference evidence="2 3" key="1">
    <citation type="journal article" date="2010" name="Proc. Natl. Acad. Sci. U.S.A.">
        <title>Genome analysis of Bifidobacterium bifidum PRL2010 reveals metabolic pathways for host-derived glycan foraging.</title>
        <authorList>
            <person name="Turroni F."/>
            <person name="Bottacini F."/>
            <person name="Foroni E."/>
            <person name="Mulder I."/>
            <person name="Kim J.H."/>
            <person name="Zomer A."/>
            <person name="Sanchez B."/>
            <person name="Bidossi A."/>
            <person name="Ferrarini A."/>
            <person name="Giubellini V."/>
            <person name="Delledonne M."/>
            <person name="Henrissat B."/>
            <person name="Coutinho P."/>
            <person name="Oggioni M."/>
            <person name="Fitzgerald G.F."/>
            <person name="Mills D."/>
            <person name="Margolles A."/>
            <person name="Kelly D."/>
            <person name="van Sinderen D."/>
            <person name="Ventura M."/>
        </authorList>
    </citation>
    <scope>NUCLEOTIDE SEQUENCE [LARGE SCALE GENOMIC DNA]</scope>
    <source>
        <strain evidence="2 3">PRL2010</strain>
    </source>
</reference>
<evidence type="ECO:0000313" key="3">
    <source>
        <dbReference type="Proteomes" id="UP000002312"/>
    </source>
</evidence>